<evidence type="ECO:0000256" key="2">
    <source>
        <dbReference type="ARBA" id="ARBA00008520"/>
    </source>
</evidence>
<keyword evidence="8" id="KW-1185">Reference proteome</keyword>
<evidence type="ECO:0000313" key="7">
    <source>
        <dbReference type="EMBL" id="MBO7745131.1"/>
    </source>
</evidence>
<name>A0ABS3W9Z9_9BACL</name>
<comment type="subcellular location">
    <subcellularLocation>
        <location evidence="1">Cell envelope</location>
    </subcellularLocation>
</comment>
<reference evidence="7 8" key="1">
    <citation type="submission" date="2021-03" db="EMBL/GenBank/DDBJ databases">
        <title>Paenibacillus artemisicola MWE-103 whole genome sequence.</title>
        <authorList>
            <person name="Ham Y.J."/>
        </authorList>
    </citation>
    <scope>NUCLEOTIDE SEQUENCE [LARGE SCALE GENOMIC DNA]</scope>
    <source>
        <strain evidence="7 8">MWE-103</strain>
    </source>
</reference>
<dbReference type="Gene3D" id="3.40.190.10">
    <property type="entry name" value="Periplasmic binding protein-like II"/>
    <property type="match status" value="2"/>
</dbReference>
<dbReference type="Pfam" id="PF13416">
    <property type="entry name" value="SBP_bac_8"/>
    <property type="match status" value="1"/>
</dbReference>
<evidence type="ECO:0000256" key="4">
    <source>
        <dbReference type="ARBA" id="ARBA00022729"/>
    </source>
</evidence>
<organism evidence="7 8">
    <name type="scientific">Paenibacillus artemisiicola</name>
    <dbReference type="NCBI Taxonomy" id="1172618"/>
    <lineage>
        <taxon>Bacteria</taxon>
        <taxon>Bacillati</taxon>
        <taxon>Bacillota</taxon>
        <taxon>Bacilli</taxon>
        <taxon>Bacillales</taxon>
        <taxon>Paenibacillaceae</taxon>
        <taxon>Paenibacillus</taxon>
    </lineage>
</organism>
<dbReference type="InterPro" id="IPR050490">
    <property type="entry name" value="Bact_solute-bd_prot1"/>
</dbReference>
<dbReference type="InterPro" id="IPR006059">
    <property type="entry name" value="SBP"/>
</dbReference>
<dbReference type="RefSeq" id="WP_208848030.1">
    <property type="nucleotide sequence ID" value="NZ_JAGGDJ010000007.1"/>
</dbReference>
<evidence type="ECO:0000256" key="6">
    <source>
        <dbReference type="SAM" id="SignalP"/>
    </source>
</evidence>
<comment type="similarity">
    <text evidence="2">Belongs to the bacterial solute-binding protein 1 family.</text>
</comment>
<evidence type="ECO:0000256" key="5">
    <source>
        <dbReference type="SAM" id="MobiDB-lite"/>
    </source>
</evidence>
<sequence>MMKKLTVLPIAALMTGMLAGCGGGTTEDNATTGAAGNANAANANAAETAADNGAANAGTETGKNDASKKIVIKYWYAFGDKIEEAKLHMVQTFNESQDKIEVVAEHQGNYDDLHAKVQAAFAAGDAPAVSDLEIASTGVFARSGMLEELTTYAERDKEQLKLDDFNPGLMGNAYVDGKLYGLPFMRSTPILYKNVTMLKDAGLDPAGPKSWTELEEYARVLKQKGKSAMTMPVDIWFYEALVAQSGGSMLSEDGKQATFNAKEGVEPVTFWKKLADEGLIKIPVGDEAGATADKDWANQMSAFKFASTAGVSGALEIAKGNGFTMDTSFMPANASYGVPTGGCQLVITSKSSEEEKEAAWEFLKWMTSKENTIYQHKHVGYLPTRLSAVDSDELKAHFAEFPQYKVAVDQLQYARPRPMENAYPEIAKIIKESIEKAILDPKTTPQDAMNQAAEKADKLLSK</sequence>
<evidence type="ECO:0000313" key="8">
    <source>
        <dbReference type="Proteomes" id="UP000670947"/>
    </source>
</evidence>
<keyword evidence="3" id="KW-0813">Transport</keyword>
<dbReference type="PANTHER" id="PTHR43649">
    <property type="entry name" value="ARABINOSE-BINDING PROTEIN-RELATED"/>
    <property type="match status" value="1"/>
</dbReference>
<dbReference type="CDD" id="cd14748">
    <property type="entry name" value="PBP2_UgpB"/>
    <property type="match status" value="1"/>
</dbReference>
<keyword evidence="4 6" id="KW-0732">Signal</keyword>
<evidence type="ECO:0000256" key="3">
    <source>
        <dbReference type="ARBA" id="ARBA00022448"/>
    </source>
</evidence>
<feature type="chain" id="PRO_5045443149" evidence="6">
    <location>
        <begin position="20"/>
        <end position="462"/>
    </location>
</feature>
<gene>
    <name evidence="7" type="ORF">I8J29_13055</name>
</gene>
<comment type="caution">
    <text evidence="7">The sequence shown here is derived from an EMBL/GenBank/DDBJ whole genome shotgun (WGS) entry which is preliminary data.</text>
</comment>
<feature type="region of interest" description="Disordered" evidence="5">
    <location>
        <begin position="441"/>
        <end position="462"/>
    </location>
</feature>
<dbReference type="PANTHER" id="PTHR43649:SF31">
    <property type="entry name" value="SN-GLYCEROL-3-PHOSPHATE-BINDING PERIPLASMIC PROTEIN UGPB"/>
    <property type="match status" value="1"/>
</dbReference>
<dbReference type="Proteomes" id="UP000670947">
    <property type="component" value="Unassembled WGS sequence"/>
</dbReference>
<proteinExistence type="inferred from homology"/>
<accession>A0ABS3W9Z9</accession>
<protein>
    <submittedName>
        <fullName evidence="7">ABC transporter substrate-binding protein</fullName>
    </submittedName>
</protein>
<feature type="signal peptide" evidence="6">
    <location>
        <begin position="1"/>
        <end position="19"/>
    </location>
</feature>
<evidence type="ECO:0000256" key="1">
    <source>
        <dbReference type="ARBA" id="ARBA00004196"/>
    </source>
</evidence>
<dbReference type="PROSITE" id="PS51257">
    <property type="entry name" value="PROKAR_LIPOPROTEIN"/>
    <property type="match status" value="1"/>
</dbReference>
<dbReference type="SUPFAM" id="SSF53850">
    <property type="entry name" value="Periplasmic binding protein-like II"/>
    <property type="match status" value="1"/>
</dbReference>
<dbReference type="EMBL" id="JAGGDJ010000007">
    <property type="protein sequence ID" value="MBO7745131.1"/>
    <property type="molecule type" value="Genomic_DNA"/>
</dbReference>